<feature type="transmembrane region" description="Helical" evidence="7">
    <location>
        <begin position="246"/>
        <end position="268"/>
    </location>
</feature>
<feature type="transmembrane region" description="Helical" evidence="7">
    <location>
        <begin position="89"/>
        <end position="109"/>
    </location>
</feature>
<feature type="transmembrane region" description="Helical" evidence="7">
    <location>
        <begin position="12"/>
        <end position="36"/>
    </location>
</feature>
<evidence type="ECO:0000256" key="3">
    <source>
        <dbReference type="ARBA" id="ARBA00022475"/>
    </source>
</evidence>
<feature type="transmembrane region" description="Helical" evidence="7">
    <location>
        <begin position="188"/>
        <end position="209"/>
    </location>
</feature>
<accession>A0ABT7SMH3</accession>
<comment type="subcellular location">
    <subcellularLocation>
        <location evidence="1">Cell inner membrane</location>
        <topology evidence="1">Multi-pass membrane protein</topology>
    </subcellularLocation>
</comment>
<evidence type="ECO:0000256" key="5">
    <source>
        <dbReference type="ARBA" id="ARBA00022989"/>
    </source>
</evidence>
<comment type="caution">
    <text evidence="8">The sequence shown here is derived from an EMBL/GenBank/DDBJ whole genome shotgun (WGS) entry which is preliminary data.</text>
</comment>
<evidence type="ECO:0000313" key="9">
    <source>
        <dbReference type="Proteomes" id="UP001241056"/>
    </source>
</evidence>
<feature type="transmembrane region" description="Helical" evidence="7">
    <location>
        <begin position="159"/>
        <end position="182"/>
    </location>
</feature>
<dbReference type="Proteomes" id="UP001241056">
    <property type="component" value="Unassembled WGS sequence"/>
</dbReference>
<keyword evidence="2" id="KW-0813">Transport</keyword>
<dbReference type="NCBIfam" id="TIGR00797">
    <property type="entry name" value="matE"/>
    <property type="match status" value="1"/>
</dbReference>
<dbReference type="PANTHER" id="PTHR43549">
    <property type="entry name" value="MULTIDRUG RESISTANCE PROTEIN YPNP-RELATED"/>
    <property type="match status" value="1"/>
</dbReference>
<feature type="transmembrane region" description="Helical" evidence="7">
    <location>
        <begin position="352"/>
        <end position="373"/>
    </location>
</feature>
<proteinExistence type="predicted"/>
<keyword evidence="5 7" id="KW-1133">Transmembrane helix</keyword>
<organism evidence="8 9">
    <name type="scientific">Thiopseudomonas acetoxidans</name>
    <dbReference type="NCBI Taxonomy" id="3041622"/>
    <lineage>
        <taxon>Bacteria</taxon>
        <taxon>Pseudomonadati</taxon>
        <taxon>Pseudomonadota</taxon>
        <taxon>Gammaproteobacteria</taxon>
        <taxon>Pseudomonadales</taxon>
        <taxon>Pseudomonadaceae</taxon>
        <taxon>Thiopseudomonas</taxon>
    </lineage>
</organism>
<dbReference type="InterPro" id="IPR048279">
    <property type="entry name" value="MdtK-like"/>
</dbReference>
<feature type="transmembrane region" description="Helical" evidence="7">
    <location>
        <begin position="380"/>
        <end position="401"/>
    </location>
</feature>
<feature type="transmembrane region" description="Helical" evidence="7">
    <location>
        <begin position="313"/>
        <end position="332"/>
    </location>
</feature>
<protein>
    <submittedName>
        <fullName evidence="8">MATE family efflux transporter</fullName>
    </submittedName>
</protein>
<evidence type="ECO:0000256" key="1">
    <source>
        <dbReference type="ARBA" id="ARBA00004429"/>
    </source>
</evidence>
<keyword evidence="4 7" id="KW-0812">Transmembrane</keyword>
<evidence type="ECO:0000256" key="6">
    <source>
        <dbReference type="ARBA" id="ARBA00023136"/>
    </source>
</evidence>
<evidence type="ECO:0000313" key="8">
    <source>
        <dbReference type="EMBL" id="MDM7857370.1"/>
    </source>
</evidence>
<dbReference type="RefSeq" id="WP_289410026.1">
    <property type="nucleotide sequence ID" value="NZ_JAUCDY010000003.1"/>
</dbReference>
<dbReference type="EMBL" id="JAUCDY010000003">
    <property type="protein sequence ID" value="MDM7857370.1"/>
    <property type="molecule type" value="Genomic_DNA"/>
</dbReference>
<dbReference type="PIRSF" id="PIRSF006603">
    <property type="entry name" value="DinF"/>
    <property type="match status" value="1"/>
</dbReference>
<feature type="transmembrane region" description="Helical" evidence="7">
    <location>
        <begin position="407"/>
        <end position="426"/>
    </location>
</feature>
<feature type="transmembrane region" description="Helical" evidence="7">
    <location>
        <begin position="274"/>
        <end position="292"/>
    </location>
</feature>
<keyword evidence="6 7" id="KW-0472">Membrane</keyword>
<name>A0ABT7SMH3_9GAMM</name>
<feature type="transmembrane region" description="Helical" evidence="7">
    <location>
        <begin position="129"/>
        <end position="147"/>
    </location>
</feature>
<gene>
    <name evidence="8" type="ORF">QEZ41_03620</name>
</gene>
<dbReference type="InterPro" id="IPR002528">
    <property type="entry name" value="MATE_fam"/>
</dbReference>
<dbReference type="Pfam" id="PF01554">
    <property type="entry name" value="MatE"/>
    <property type="match status" value="2"/>
</dbReference>
<dbReference type="PANTHER" id="PTHR43549:SF3">
    <property type="entry name" value="MULTIDRUG RESISTANCE PROTEIN YPNP-RELATED"/>
    <property type="match status" value="1"/>
</dbReference>
<evidence type="ECO:0000256" key="2">
    <source>
        <dbReference type="ARBA" id="ARBA00022448"/>
    </source>
</evidence>
<evidence type="ECO:0000256" key="7">
    <source>
        <dbReference type="SAM" id="Phobius"/>
    </source>
</evidence>
<sequence length="443" mass="48432">MPTSNSLARNLFIMTWPMLFGVLALMSFQLVDSFFISLLGTQPLAALGFTMPINQLMIGVQIGTGIAATALISRAIGANQTDYAKRLSGLVLLIGSGLMGALALLIFFLKQPILLALGADESVFVYTDSYWLPWLVSSWSHAFLYFGNSLCRANGDTRLPGLMMVVTSVLNMLLDPLFIFVFDLGLPGAAYATIVSCIIGSSVIHSRLLKRRWLRFELREINIPAAIGSIAKISLPAMLSQLMPGMAALIATRIVALYGTTAIAAWALGTRLETFSIVIVLALTMSMPPMLGRMLGAGNLEQAHKLIRMAVRFILMLQVVVALFWLLVRPWLVSTLTQDPVTATYLASYMLWVPISYSFLGVCILMVSVCNALGMPMRAVLISILRLFACYLPAVALGAYLAEMEGIYYGVLFGNLIAGISAWLLYRKGFRLLEAKTEHHART</sequence>
<dbReference type="InterPro" id="IPR052031">
    <property type="entry name" value="Membrane_Transporter-Flippase"/>
</dbReference>
<reference evidence="8 9" key="1">
    <citation type="submission" date="2023-06" db="EMBL/GenBank/DDBJ databases">
        <title>Thiopseudomonas sp. CY1220 draft genome sequence.</title>
        <authorList>
            <person name="Zhao G."/>
            <person name="An M."/>
        </authorList>
    </citation>
    <scope>NUCLEOTIDE SEQUENCE [LARGE SCALE GENOMIC DNA]</scope>
    <source>
        <strain evidence="8 9">CY1220</strain>
    </source>
</reference>
<keyword evidence="9" id="KW-1185">Reference proteome</keyword>
<keyword evidence="3" id="KW-1003">Cell membrane</keyword>
<evidence type="ECO:0000256" key="4">
    <source>
        <dbReference type="ARBA" id="ARBA00022692"/>
    </source>
</evidence>